<evidence type="ECO:0000313" key="1">
    <source>
        <dbReference type="EMBL" id="MQS17319.1"/>
    </source>
</evidence>
<evidence type="ECO:0000313" key="2">
    <source>
        <dbReference type="Proteomes" id="UP000450000"/>
    </source>
</evidence>
<dbReference type="RefSeq" id="WP_153469983.1">
    <property type="nucleotide sequence ID" value="NZ_WBOF01000004.1"/>
</dbReference>
<organism evidence="1 2">
    <name type="scientific">Streptomyces kaniharaensis</name>
    <dbReference type="NCBI Taxonomy" id="212423"/>
    <lineage>
        <taxon>Bacteria</taxon>
        <taxon>Bacillati</taxon>
        <taxon>Actinomycetota</taxon>
        <taxon>Actinomycetes</taxon>
        <taxon>Kitasatosporales</taxon>
        <taxon>Streptomycetaceae</taxon>
        <taxon>Streptomyces</taxon>
    </lineage>
</organism>
<sequence>MSLTLPVAELRALLHDALSAALATDALTLPAPLMYTPSVHRPALYLESTVVRGRPGEGKTFWARALTDPQLRAIAAREYRMPRLERTEAVTAFGARPDAGQPTAGELRALTGWGVPPTVLWSAVALTALGVPDLAALTTWTERVDWLTRNPGAIERSLAEFEASAKATDTVRLVVFDALDQLHPDRAVAEHLASGMLNLAVTLSRRTTRLRAKVFIRPDMLDGALTGVPRPDRGFLTGRAADLSWGRSDYLGRTARTELYGLFIHLLGNHDSAGAAAFRTAWPTWEQSEGGRYLAPSGLSGDPKRQEEFFTTLAGRFMGANARTGYTYNCLSNRLQDARGVITPRPFLTALATALEDTGRNHPGHDRPLHHDGLRRSVGCGARVTELHQALPWVRLAMEPLAGQQVPIWEEDVFGLWERSGLAGRLQESARQAGNGTGRFRTGPRSTASLPQLLEELVDAGVMSRRTSGQLDMPDVYRVVYGLGRRGGVKRAATGV</sequence>
<reference evidence="1 2" key="1">
    <citation type="submission" date="2019-09" db="EMBL/GenBank/DDBJ databases">
        <title>Genome Sequences of Streptomyces kaniharaensis ATCC 21070.</title>
        <authorList>
            <person name="Zhu W."/>
            <person name="De Crecy-Lagard V."/>
            <person name="Richards N.G."/>
        </authorList>
    </citation>
    <scope>NUCLEOTIDE SEQUENCE [LARGE SCALE GENOMIC DNA]</scope>
    <source>
        <strain evidence="1 2">SF-557</strain>
    </source>
</reference>
<name>A0A6N7L3H4_9ACTN</name>
<dbReference type="AlphaFoldDB" id="A0A6N7L3H4"/>
<dbReference type="EMBL" id="WBOF01000004">
    <property type="protein sequence ID" value="MQS17319.1"/>
    <property type="molecule type" value="Genomic_DNA"/>
</dbReference>
<dbReference type="Proteomes" id="UP000450000">
    <property type="component" value="Unassembled WGS sequence"/>
</dbReference>
<accession>A0A6N7L3H4</accession>
<protein>
    <submittedName>
        <fullName evidence="1">Uncharacterized protein</fullName>
    </submittedName>
</protein>
<proteinExistence type="predicted"/>
<gene>
    <name evidence="1" type="ORF">F7Q99_35355</name>
</gene>
<comment type="caution">
    <text evidence="1">The sequence shown here is derived from an EMBL/GenBank/DDBJ whole genome shotgun (WGS) entry which is preliminary data.</text>
</comment>
<keyword evidence="2" id="KW-1185">Reference proteome</keyword>
<dbReference type="OrthoDB" id="8444549at2"/>